<evidence type="ECO:0000256" key="4">
    <source>
        <dbReference type="ARBA" id="ARBA00015492"/>
    </source>
</evidence>
<keyword evidence="6 14" id="KW-0808">Transferase</keyword>
<dbReference type="Proteomes" id="UP000013776">
    <property type="component" value="Unassembled WGS sequence"/>
</dbReference>
<evidence type="ECO:0000256" key="3">
    <source>
        <dbReference type="ARBA" id="ARBA00012584"/>
    </source>
</evidence>
<dbReference type="FunFam" id="3.90.870.10:FF:000008">
    <property type="entry name" value="Threonylcarbamoyl-AMP synthase"/>
    <property type="match status" value="1"/>
</dbReference>
<dbReference type="STRING" id="1097556.R4X9S7"/>
<comment type="function">
    <text evidence="13">Required for the formation of a threonylcarbamoyl group on adenosine at position 37 (t(6)A37) in tRNAs that read codons beginning with adenine. Likely catalyzes the conversion of L-threonine, HCO(3)(-)/CO(2) and ATP to give threonylcarbamoyl-AMP (TC-AMP) as the acyladenylate intermediate, with the release of diphosphate. Required for normal translation, by ensuring translation fidelity at the level of codon recognition, appropriate translation initiation selection and maintenance of reading frame. Also involved in telomere replication. Binds to single-stranded telomeric (ssTG) DNA and positively regulates telomere length.</text>
</comment>
<feature type="binding site" evidence="15">
    <location>
        <position position="267"/>
    </location>
    <ligand>
        <name>ATP</name>
        <dbReference type="ChEBI" id="CHEBI:30616"/>
    </ligand>
</feature>
<keyword evidence="18" id="KW-1185">Reference proteome</keyword>
<evidence type="ECO:0000256" key="13">
    <source>
        <dbReference type="ARBA" id="ARBA00056339"/>
    </source>
</evidence>
<dbReference type="InterPro" id="IPR005145">
    <property type="entry name" value="Sua5_C"/>
</dbReference>
<dbReference type="InterPro" id="IPR017945">
    <property type="entry name" value="DHBP_synth_RibB-like_a/b_dom"/>
</dbReference>
<organism evidence="17 18">
    <name type="scientific">Taphrina deformans (strain PYCC 5710 / ATCC 11124 / CBS 356.35 / IMI 108563 / JCM 9778 / NBRC 8474)</name>
    <name type="common">Peach leaf curl fungus</name>
    <name type="synonym">Lalaria deformans</name>
    <dbReference type="NCBI Taxonomy" id="1097556"/>
    <lineage>
        <taxon>Eukaryota</taxon>
        <taxon>Fungi</taxon>
        <taxon>Dikarya</taxon>
        <taxon>Ascomycota</taxon>
        <taxon>Taphrinomycotina</taxon>
        <taxon>Taphrinomycetes</taxon>
        <taxon>Taphrinales</taxon>
        <taxon>Taphrinaceae</taxon>
        <taxon>Taphrina</taxon>
    </lineage>
</organism>
<evidence type="ECO:0000256" key="2">
    <source>
        <dbReference type="ARBA" id="ARBA00007663"/>
    </source>
</evidence>
<evidence type="ECO:0000313" key="18">
    <source>
        <dbReference type="Proteomes" id="UP000013776"/>
    </source>
</evidence>
<dbReference type="OrthoDB" id="412787at2759"/>
<feature type="binding site" evidence="15">
    <location>
        <position position="147"/>
    </location>
    <ligand>
        <name>ATP</name>
        <dbReference type="ChEBI" id="CHEBI:30616"/>
    </ligand>
</feature>
<dbReference type="InterPro" id="IPR010923">
    <property type="entry name" value="T(6)A37_SUA5"/>
</dbReference>
<feature type="binding site" evidence="15">
    <location>
        <position position="151"/>
    </location>
    <ligand>
        <name>L-threonine</name>
        <dbReference type="ChEBI" id="CHEBI:57926"/>
    </ligand>
</feature>
<dbReference type="GO" id="GO:0061710">
    <property type="term" value="F:L-threonylcarbamoyladenylate synthase"/>
    <property type="evidence" value="ECO:0007669"/>
    <property type="project" value="UniProtKB-EC"/>
</dbReference>
<feature type="binding site" evidence="15">
    <location>
        <position position="86"/>
    </location>
    <ligand>
        <name>ATP</name>
        <dbReference type="ChEBI" id="CHEBI:30616"/>
    </ligand>
</feature>
<evidence type="ECO:0000256" key="14">
    <source>
        <dbReference type="PIRNR" id="PIRNR004930"/>
    </source>
</evidence>
<dbReference type="VEuPathDB" id="FungiDB:TAPDE_002544"/>
<evidence type="ECO:0000256" key="10">
    <source>
        <dbReference type="ARBA" id="ARBA00022840"/>
    </source>
</evidence>
<dbReference type="PANTHER" id="PTHR17490:SF16">
    <property type="entry name" value="THREONYLCARBAMOYL-AMP SYNTHASE"/>
    <property type="match status" value="1"/>
</dbReference>
<feature type="binding site" evidence="15">
    <location>
        <position position="225"/>
    </location>
    <ligand>
        <name>ATP</name>
        <dbReference type="ChEBI" id="CHEBI:30616"/>
    </ligand>
</feature>
<comment type="catalytic activity">
    <reaction evidence="12 14">
        <text>L-threonine + hydrogencarbonate + ATP = L-threonylcarbamoyladenylate + diphosphate + H2O</text>
        <dbReference type="Rhea" id="RHEA:36407"/>
        <dbReference type="ChEBI" id="CHEBI:15377"/>
        <dbReference type="ChEBI" id="CHEBI:17544"/>
        <dbReference type="ChEBI" id="CHEBI:30616"/>
        <dbReference type="ChEBI" id="CHEBI:33019"/>
        <dbReference type="ChEBI" id="CHEBI:57926"/>
        <dbReference type="ChEBI" id="CHEBI:73682"/>
        <dbReference type="EC" id="2.7.7.87"/>
    </reaction>
</comment>
<dbReference type="GO" id="GO:0006450">
    <property type="term" value="P:regulation of translational fidelity"/>
    <property type="evidence" value="ECO:0007669"/>
    <property type="project" value="TreeGrafter"/>
</dbReference>
<feature type="binding site" evidence="15">
    <location>
        <position position="181"/>
    </location>
    <ligand>
        <name>ATP</name>
        <dbReference type="ChEBI" id="CHEBI:30616"/>
    </ligand>
</feature>
<dbReference type="Gene3D" id="3.40.50.11030">
    <property type="entry name" value="Threonylcarbamoyl-AMP synthase, C-terminal domain"/>
    <property type="match status" value="1"/>
</dbReference>
<dbReference type="NCBIfam" id="TIGR00057">
    <property type="entry name" value="L-threonylcarbamoyladenylate synthase"/>
    <property type="match status" value="1"/>
</dbReference>
<dbReference type="eggNOG" id="KOG3051">
    <property type="taxonomic scope" value="Eukaryota"/>
</dbReference>
<dbReference type="InterPro" id="IPR006070">
    <property type="entry name" value="Sua5-like_dom"/>
</dbReference>
<keyword evidence="10 14" id="KW-0067">ATP-binding</keyword>
<dbReference type="PIRSF" id="PIRSF004930">
    <property type="entry name" value="Tln_factor_SUA5"/>
    <property type="match status" value="1"/>
</dbReference>
<evidence type="ECO:0000256" key="15">
    <source>
        <dbReference type="PIRSR" id="PIRSR004930-1"/>
    </source>
</evidence>
<keyword evidence="8 14" id="KW-0548">Nucleotidyltransferase</keyword>
<reference evidence="17 18" key="1">
    <citation type="journal article" date="2013" name="MBio">
        <title>Genome sequencing of the plant pathogen Taphrina deformans, the causal agent of peach leaf curl.</title>
        <authorList>
            <person name="Cisse O.H."/>
            <person name="Almeida J.M.G.C.F."/>
            <person name="Fonseca A."/>
            <person name="Kumar A.A."/>
            <person name="Salojaervi J."/>
            <person name="Overmyer K."/>
            <person name="Hauser P.M."/>
            <person name="Pagni M."/>
        </authorList>
    </citation>
    <scope>NUCLEOTIDE SEQUENCE [LARGE SCALE GENOMIC DNA]</scope>
    <source>
        <strain evidence="18">PYCC 5710 / ATCC 11124 / CBS 356.35 / IMI 108563 / JCM 9778 / NBRC 8474</strain>
    </source>
</reference>
<feature type="binding site" evidence="15">
    <location>
        <position position="59"/>
    </location>
    <ligand>
        <name>ATP</name>
        <dbReference type="ChEBI" id="CHEBI:30616"/>
    </ligand>
</feature>
<dbReference type="GO" id="GO:0005737">
    <property type="term" value="C:cytoplasm"/>
    <property type="evidence" value="ECO:0007669"/>
    <property type="project" value="UniProtKB-SubCell"/>
</dbReference>
<evidence type="ECO:0000256" key="12">
    <source>
        <dbReference type="ARBA" id="ARBA00048366"/>
    </source>
</evidence>
<dbReference type="InterPro" id="IPR050156">
    <property type="entry name" value="TC-AMP_synthase_SUA5"/>
</dbReference>
<comment type="similarity">
    <text evidence="2 14">Belongs to the SUA5 family.</text>
</comment>
<keyword evidence="7 14" id="KW-0819">tRNA processing</keyword>
<evidence type="ECO:0000256" key="7">
    <source>
        <dbReference type="ARBA" id="ARBA00022694"/>
    </source>
</evidence>
<proteinExistence type="inferred from homology"/>
<keyword evidence="9 14" id="KW-0547">Nucleotide-binding</keyword>
<dbReference type="PROSITE" id="PS51163">
    <property type="entry name" value="YRDC"/>
    <property type="match status" value="1"/>
</dbReference>
<gene>
    <name evidence="17" type="ORF">TAPDE_002544</name>
</gene>
<dbReference type="AlphaFoldDB" id="R4X9S7"/>
<evidence type="ECO:0000256" key="11">
    <source>
        <dbReference type="ARBA" id="ARBA00029774"/>
    </source>
</evidence>
<feature type="binding site" evidence="15">
    <location>
        <position position="91"/>
    </location>
    <ligand>
        <name>L-threonine</name>
        <dbReference type="ChEBI" id="CHEBI:57926"/>
    </ligand>
</feature>
<dbReference type="GO" id="GO:0002949">
    <property type="term" value="P:tRNA threonylcarbamoyladenosine modification"/>
    <property type="evidence" value="ECO:0007669"/>
    <property type="project" value="UniProtKB-ARBA"/>
</dbReference>
<feature type="binding site" evidence="15">
    <location>
        <position position="211"/>
    </location>
    <ligand>
        <name>L-threonine</name>
        <dbReference type="ChEBI" id="CHEBI:57926"/>
    </ligand>
</feature>
<dbReference type="SUPFAM" id="SSF55821">
    <property type="entry name" value="YrdC/RibB"/>
    <property type="match status" value="1"/>
</dbReference>
<dbReference type="GO" id="GO:0005524">
    <property type="term" value="F:ATP binding"/>
    <property type="evidence" value="ECO:0007669"/>
    <property type="project" value="UniProtKB-UniRule"/>
</dbReference>
<comment type="caution">
    <text evidence="17">The sequence shown here is derived from an EMBL/GenBank/DDBJ whole genome shotgun (WGS) entry which is preliminary data.</text>
</comment>
<feature type="binding site" evidence="15">
    <location>
        <position position="173"/>
    </location>
    <ligand>
        <name>ATP</name>
        <dbReference type="ChEBI" id="CHEBI:30616"/>
    </ligand>
</feature>
<dbReference type="Pfam" id="PF01300">
    <property type="entry name" value="Sua5_yciO_yrdC"/>
    <property type="match status" value="1"/>
</dbReference>
<evidence type="ECO:0000256" key="1">
    <source>
        <dbReference type="ARBA" id="ARBA00004496"/>
    </source>
</evidence>
<dbReference type="GO" id="GO:0003725">
    <property type="term" value="F:double-stranded RNA binding"/>
    <property type="evidence" value="ECO:0007669"/>
    <property type="project" value="UniProtKB-UniRule"/>
</dbReference>
<protein>
    <recommendedName>
        <fullName evidence="4 14">Threonylcarbamoyl-AMP synthase</fullName>
        <shortName evidence="14">TC-AMP synthase</shortName>
        <ecNumber evidence="3 14">2.7.7.87</ecNumber>
    </recommendedName>
    <alternativeName>
        <fullName evidence="11 14">L-threonylcarbamoyladenylate synthase</fullName>
    </alternativeName>
</protein>
<feature type="domain" description="YrdC-like" evidence="16">
    <location>
        <begin position="37"/>
        <end position="229"/>
    </location>
</feature>
<feature type="binding site" evidence="15">
    <location>
        <position position="82"/>
    </location>
    <ligand>
        <name>ATP</name>
        <dbReference type="ChEBI" id="CHEBI:30616"/>
    </ligand>
</feature>
<feature type="binding site" evidence="15">
    <location>
        <position position="171"/>
    </location>
    <ligand>
        <name>L-threonine</name>
        <dbReference type="ChEBI" id="CHEBI:57926"/>
    </ligand>
</feature>
<dbReference type="Pfam" id="PF03481">
    <property type="entry name" value="Sua5_C"/>
    <property type="match status" value="1"/>
</dbReference>
<evidence type="ECO:0000256" key="8">
    <source>
        <dbReference type="ARBA" id="ARBA00022695"/>
    </source>
</evidence>
<dbReference type="EMBL" id="CAHR02000088">
    <property type="protein sequence ID" value="CCG82526.1"/>
    <property type="molecule type" value="Genomic_DNA"/>
</dbReference>
<dbReference type="Gene3D" id="3.90.870.10">
    <property type="entry name" value="DHBP synthase"/>
    <property type="match status" value="1"/>
</dbReference>
<sequence length="376" mass="40299">METRILGVTSSEIRFSPRSTDGHPYDDPVLEMDEPTKSTILEAASKIQDDQVISFPTETVYGLGANALSSEAVSKIYAAKNRPPDNPLILHISSLKSLRALLPSGESIPSIYDSLIAAFWPGPLTIILPLDQKSSGISPLCTSGQSTFAVRMPSHPLALALLHASGVPLAAPSANTSTRPSPTTAQHVHHDLKGLIPIILDGGPCSVGLESTVVDGTVRPPQVLRPGGLSIEQIRAVPGWSSTILYRPTATSVNEVPRTPGMKYRHYSPTARIVLFESTAAFPTAESLAQLGVHLEALAICRTRRWPIGMYKCFGPNVIERALGHSGQLISRNLFAVLRDLDDRAIKAVLVEGIAEGNEGLAVMNRLRKAATVVIH</sequence>
<evidence type="ECO:0000256" key="9">
    <source>
        <dbReference type="ARBA" id="ARBA00022741"/>
    </source>
</evidence>
<evidence type="ECO:0000259" key="16">
    <source>
        <dbReference type="PROSITE" id="PS51163"/>
    </source>
</evidence>
<keyword evidence="5 14" id="KW-0963">Cytoplasm</keyword>
<evidence type="ECO:0000256" key="6">
    <source>
        <dbReference type="ARBA" id="ARBA00022679"/>
    </source>
</evidence>
<evidence type="ECO:0000256" key="5">
    <source>
        <dbReference type="ARBA" id="ARBA00022490"/>
    </source>
</evidence>
<name>R4X9S7_TAPDE</name>
<comment type="subcellular location">
    <subcellularLocation>
        <location evidence="1 14">Cytoplasm</location>
    </subcellularLocation>
</comment>
<dbReference type="GO" id="GO:0000049">
    <property type="term" value="F:tRNA binding"/>
    <property type="evidence" value="ECO:0007669"/>
    <property type="project" value="TreeGrafter"/>
</dbReference>
<dbReference type="EC" id="2.7.7.87" evidence="3 14"/>
<dbReference type="PANTHER" id="PTHR17490">
    <property type="entry name" value="SUA5"/>
    <property type="match status" value="1"/>
</dbReference>
<evidence type="ECO:0000313" key="17">
    <source>
        <dbReference type="EMBL" id="CCG82526.1"/>
    </source>
</evidence>
<dbReference type="InterPro" id="IPR038385">
    <property type="entry name" value="Sua5/YwlC_C"/>
</dbReference>
<accession>R4X9S7</accession>